<dbReference type="PANTHER" id="PTHR43364:SF6">
    <property type="entry name" value="OXIDOREDUCTASE-RELATED"/>
    <property type="match status" value="1"/>
</dbReference>
<dbReference type="EMBL" id="JAHWQX010000003">
    <property type="protein sequence ID" value="MBW3098412.1"/>
    <property type="molecule type" value="Genomic_DNA"/>
</dbReference>
<dbReference type="PANTHER" id="PTHR43364">
    <property type="entry name" value="NADH-SPECIFIC METHYLGLYOXAL REDUCTASE-RELATED"/>
    <property type="match status" value="1"/>
</dbReference>
<accession>A0ABS6WSK8</accession>
<protein>
    <submittedName>
        <fullName evidence="2">Aldo/keto reductase</fullName>
    </submittedName>
</protein>
<keyword evidence="3" id="KW-1185">Reference proteome</keyword>
<feature type="domain" description="NADP-dependent oxidoreductase" evidence="1">
    <location>
        <begin position="15"/>
        <end position="311"/>
    </location>
</feature>
<dbReference type="CDD" id="cd19081">
    <property type="entry name" value="AKR_AKR9C1"/>
    <property type="match status" value="1"/>
</dbReference>
<dbReference type="InterPro" id="IPR050523">
    <property type="entry name" value="AKR_Detox_Biosynth"/>
</dbReference>
<dbReference type="RefSeq" id="WP_219202392.1">
    <property type="nucleotide sequence ID" value="NZ_JAHWQX010000003.1"/>
</dbReference>
<dbReference type="InterPro" id="IPR023210">
    <property type="entry name" value="NADP_OxRdtase_dom"/>
</dbReference>
<evidence type="ECO:0000259" key="1">
    <source>
        <dbReference type="Pfam" id="PF00248"/>
    </source>
</evidence>
<organism evidence="2 3">
    <name type="scientific">Pseudohoeflea coraliihabitans</name>
    <dbReference type="NCBI Taxonomy" id="2860393"/>
    <lineage>
        <taxon>Bacteria</taxon>
        <taxon>Pseudomonadati</taxon>
        <taxon>Pseudomonadota</taxon>
        <taxon>Alphaproteobacteria</taxon>
        <taxon>Hyphomicrobiales</taxon>
        <taxon>Rhizobiaceae</taxon>
        <taxon>Pseudohoeflea</taxon>
    </lineage>
</organism>
<evidence type="ECO:0000313" key="3">
    <source>
        <dbReference type="Proteomes" id="UP001430804"/>
    </source>
</evidence>
<reference evidence="2" key="1">
    <citation type="submission" date="2021-07" db="EMBL/GenBank/DDBJ databases">
        <title>Pseudohoeflea marina sp. nov. a polyhydroxyalcanoate-producing bacterium.</title>
        <authorList>
            <person name="Zheng W."/>
            <person name="Yu S."/>
            <person name="Huang Y."/>
        </authorList>
    </citation>
    <scope>NUCLEOTIDE SEQUENCE</scope>
    <source>
        <strain evidence="2">DP4N28-3</strain>
    </source>
</reference>
<evidence type="ECO:0000313" key="2">
    <source>
        <dbReference type="EMBL" id="MBW3098412.1"/>
    </source>
</evidence>
<dbReference type="Proteomes" id="UP001430804">
    <property type="component" value="Unassembled WGS sequence"/>
</dbReference>
<name>A0ABS6WSK8_9HYPH</name>
<dbReference type="Pfam" id="PF00248">
    <property type="entry name" value="Aldo_ket_red"/>
    <property type="match status" value="1"/>
</dbReference>
<gene>
    <name evidence="2" type="ORF">KY465_14100</name>
</gene>
<comment type="caution">
    <text evidence="2">The sequence shown here is derived from an EMBL/GenBank/DDBJ whole genome shotgun (WGS) entry which is preliminary data.</text>
</comment>
<proteinExistence type="predicted"/>
<sequence>MQLRKLGNHGLQTAPLVFGGNVFGWTADKQTSFDLLDRLLDRGFATIDTADVYSAWATGNSGGESEAILGEWLAARKSRNKVILMTKVAKKADRRGLSAANIETAIEDSLRRLRTDFVDVYFAHEDDPAVRLEETLEAFGTLQKAGKVRSIGASNYSPDRIEAALATAKTNDLPAYEIIQPEYNLLDRDDFEGALAATVRAHKLDVVSYFSLASGFLSGKYRSREDVAGAAREGRVAEYFDARGSRVMTALRAIAADHRAAPAQVALAWLMAKDGVTAPIVSARSLDQLEEVQGAVQIELSERDIEQLDDAGR</sequence>